<reference evidence="1" key="1">
    <citation type="submission" date="2020-04" db="EMBL/GenBank/DDBJ databases">
        <authorList>
            <person name="Chiriac C."/>
            <person name="Salcher M."/>
            <person name="Ghai R."/>
            <person name="Kavagutti S V."/>
        </authorList>
    </citation>
    <scope>NUCLEOTIDE SEQUENCE</scope>
</reference>
<accession>A0A6J5L6V9</accession>
<dbReference type="PIRSF" id="PIRSF017082">
    <property type="entry name" value="YflP"/>
    <property type="match status" value="1"/>
</dbReference>
<evidence type="ECO:0000313" key="1">
    <source>
        <dbReference type="EMBL" id="CAB4129262.1"/>
    </source>
</evidence>
<protein>
    <submittedName>
        <fullName evidence="1">PBP2_Bug_TTT domain containing protein</fullName>
    </submittedName>
</protein>
<dbReference type="Gene3D" id="3.40.190.10">
    <property type="entry name" value="Periplasmic binding protein-like II"/>
    <property type="match status" value="1"/>
</dbReference>
<organism evidence="1">
    <name type="scientific">uncultured Caudovirales phage</name>
    <dbReference type="NCBI Taxonomy" id="2100421"/>
    <lineage>
        <taxon>Viruses</taxon>
        <taxon>Duplodnaviria</taxon>
        <taxon>Heunggongvirae</taxon>
        <taxon>Uroviricota</taxon>
        <taxon>Caudoviricetes</taxon>
        <taxon>Peduoviridae</taxon>
        <taxon>Maltschvirus</taxon>
        <taxon>Maltschvirus maltsch</taxon>
    </lineage>
</organism>
<dbReference type="SUPFAM" id="SSF53850">
    <property type="entry name" value="Periplasmic binding protein-like II"/>
    <property type="match status" value="1"/>
</dbReference>
<dbReference type="CDD" id="cd07012">
    <property type="entry name" value="PBP2_Bug_TTT"/>
    <property type="match status" value="1"/>
</dbReference>
<dbReference type="Gene3D" id="3.40.190.150">
    <property type="entry name" value="Bordetella uptake gene, domain 1"/>
    <property type="match status" value="1"/>
</dbReference>
<dbReference type="InterPro" id="IPR042100">
    <property type="entry name" value="Bug_dom1"/>
</dbReference>
<dbReference type="PANTHER" id="PTHR42928">
    <property type="entry name" value="TRICARBOXYLATE-BINDING PROTEIN"/>
    <property type="match status" value="1"/>
</dbReference>
<name>A0A6J5L6V9_9CAUD</name>
<sequence>MKKLLLTALMLLSLSAYANFDPAKHPIEIVVPYPPGGATDKLARIVDQIFVENGWRSYVNNKGGADGIIGGNYAAKAKPDGYTLFMSGTGLLDANIVYRAQGLEYNENTFVPIVPVANVSYALIIKKGMPIDTYEKFKFYVKTNPDKFNLAFWNANTANVFLEWARVEGLPKPNIILYKGSGPQIIDLLGGHVDFAFDTWVAIAPQFEADKVKIVATMDNQGVEVIKKIKPGSEVVSIAQRHPELSLGVWYGLWAPTGTPKEVIAEINRVVNQAFKQDKYQTAIEALNVKKYGGTAEQLGRNQNNNLKLLKRISQ</sequence>
<dbReference type="InterPro" id="IPR005064">
    <property type="entry name" value="BUG"/>
</dbReference>
<dbReference type="EMBL" id="LR796233">
    <property type="protein sequence ID" value="CAB4129262.1"/>
    <property type="molecule type" value="Genomic_DNA"/>
</dbReference>
<dbReference type="PANTHER" id="PTHR42928:SF5">
    <property type="entry name" value="BLR1237 PROTEIN"/>
    <property type="match status" value="1"/>
</dbReference>
<proteinExistence type="predicted"/>
<dbReference type="Pfam" id="PF03401">
    <property type="entry name" value="TctC"/>
    <property type="match status" value="1"/>
</dbReference>
<gene>
    <name evidence="1" type="ORF">UFOVP112_360</name>
</gene>